<dbReference type="Proteomes" id="UP000245390">
    <property type="component" value="Unassembled WGS sequence"/>
</dbReference>
<feature type="region of interest" description="Disordered" evidence="1">
    <location>
        <begin position="111"/>
        <end position="133"/>
    </location>
</feature>
<dbReference type="RefSeq" id="WP_241239784.1">
    <property type="nucleotide sequence ID" value="NZ_CP034588.1"/>
</dbReference>
<proteinExistence type="predicted"/>
<evidence type="ECO:0000313" key="2">
    <source>
        <dbReference type="EMBL" id="PWK58541.1"/>
    </source>
</evidence>
<name>A0A316GC87_9RHOB</name>
<organism evidence="2 3">
    <name type="scientific">Silicimonas algicola</name>
    <dbReference type="NCBI Taxonomy" id="1826607"/>
    <lineage>
        <taxon>Bacteria</taxon>
        <taxon>Pseudomonadati</taxon>
        <taxon>Pseudomonadota</taxon>
        <taxon>Alphaproteobacteria</taxon>
        <taxon>Rhodobacterales</taxon>
        <taxon>Paracoccaceae</taxon>
    </lineage>
</organism>
<dbReference type="EMBL" id="QGGV01000001">
    <property type="protein sequence ID" value="PWK58541.1"/>
    <property type="molecule type" value="Genomic_DNA"/>
</dbReference>
<dbReference type="InterPro" id="IPR036465">
    <property type="entry name" value="vWFA_dom_sf"/>
</dbReference>
<dbReference type="SUPFAM" id="SSF53300">
    <property type="entry name" value="vWA-like"/>
    <property type="match status" value="1"/>
</dbReference>
<keyword evidence="3" id="KW-1185">Reference proteome</keyword>
<accession>A0A316GC87</accession>
<evidence type="ECO:0000313" key="3">
    <source>
        <dbReference type="Proteomes" id="UP000245390"/>
    </source>
</evidence>
<gene>
    <name evidence="2" type="ORF">C8D95_101355</name>
</gene>
<reference evidence="2 3" key="1">
    <citation type="submission" date="2018-05" db="EMBL/GenBank/DDBJ databases">
        <title>Genomic Encyclopedia of Type Strains, Phase IV (KMG-IV): sequencing the most valuable type-strain genomes for metagenomic binning, comparative biology and taxonomic classification.</title>
        <authorList>
            <person name="Goeker M."/>
        </authorList>
    </citation>
    <scope>NUCLEOTIDE SEQUENCE [LARGE SCALE GENOMIC DNA]</scope>
    <source>
        <strain evidence="2 3">DSM 103371</strain>
    </source>
</reference>
<sequence>MSLALALDVSGSVDASEYRLQLDGLAEALTDPDVVQALLAIPEAPVALFVFEWSASEYQRTLQDWVILDDPAQIRGVASRLRTWDRGVSPQATGLGAAMAHGASRLAGGPGCDQATLDVSGDGENNDWPTPEALRSSGAIEGVRINGLVIAEDDETAASLSAYFRARVIQGPDAFVEVARGFSDYSRAMRRKLIREVQGLPVAMIDKIAQ</sequence>
<dbReference type="AlphaFoldDB" id="A0A316GC87"/>
<protein>
    <submittedName>
        <fullName evidence="2">Uncharacterized protein DUF1194</fullName>
    </submittedName>
</protein>
<dbReference type="Pfam" id="PF06707">
    <property type="entry name" value="DUF1194"/>
    <property type="match status" value="1"/>
</dbReference>
<comment type="caution">
    <text evidence="2">The sequence shown here is derived from an EMBL/GenBank/DDBJ whole genome shotgun (WGS) entry which is preliminary data.</text>
</comment>
<dbReference type="Gene3D" id="3.40.50.410">
    <property type="entry name" value="von Willebrand factor, type A domain"/>
    <property type="match status" value="1"/>
</dbReference>
<dbReference type="InterPro" id="IPR010607">
    <property type="entry name" value="DUF1194"/>
</dbReference>
<evidence type="ECO:0000256" key="1">
    <source>
        <dbReference type="SAM" id="MobiDB-lite"/>
    </source>
</evidence>